<dbReference type="EMBL" id="JAPFFF010000005">
    <property type="protein sequence ID" value="KAK8889211.1"/>
    <property type="molecule type" value="Genomic_DNA"/>
</dbReference>
<comment type="caution">
    <text evidence="2">The sequence shown here is derived from an EMBL/GenBank/DDBJ whole genome shotgun (WGS) entry which is preliminary data.</text>
</comment>
<dbReference type="Proteomes" id="UP001470230">
    <property type="component" value="Unassembled WGS sequence"/>
</dbReference>
<evidence type="ECO:0008006" key="4">
    <source>
        <dbReference type="Google" id="ProtNLM"/>
    </source>
</evidence>
<protein>
    <recommendedName>
        <fullName evidence="4">DUF3447 domain-containing protein</fullName>
    </recommendedName>
</protein>
<sequence length="389" mass="46529">MKEIQDKIINYLDENTSIEDINNFFDDIKIHDNGRKVKSVLSFIIKISNNFHRQANFFNKIDQILQLIKLDIKKYFTNYEIFLFCKSNKRILLFFIEEQIITIDESIAKKLTTYKYIKKKYHRYFSPEIRPFIHAKTVLKKESDDEINDNDDNDDDNDDETEDDTYENEEEEEIDFDEPLPENFYEKRKIGENDSVICELIQKNLIEDFVRYTTQTSYSLNSTIKPSIYETNSLLLKKEDVSLIEYAAFYGSKEIFDYLILNNINLTQSLWEYAIHGKNADIIHALEKNKIQPDGSYEIIFKESIKCHHNAIADYIEMNYLEKQNLDETLIHSLKYYNFYFIQAQMVDEKVMPYLIQYDYDFLVDIFADEEGFDANMNLIHIYLFLIQF</sequence>
<accession>A0ABR2KDL8</accession>
<evidence type="ECO:0000313" key="3">
    <source>
        <dbReference type="Proteomes" id="UP001470230"/>
    </source>
</evidence>
<dbReference type="PANTHER" id="PTHR24159">
    <property type="match status" value="1"/>
</dbReference>
<name>A0ABR2KDL8_9EUKA</name>
<organism evidence="2 3">
    <name type="scientific">Tritrichomonas musculus</name>
    <dbReference type="NCBI Taxonomy" id="1915356"/>
    <lineage>
        <taxon>Eukaryota</taxon>
        <taxon>Metamonada</taxon>
        <taxon>Parabasalia</taxon>
        <taxon>Tritrichomonadida</taxon>
        <taxon>Tritrichomonadidae</taxon>
        <taxon>Tritrichomonas</taxon>
    </lineage>
</organism>
<feature type="region of interest" description="Disordered" evidence="1">
    <location>
        <begin position="143"/>
        <end position="178"/>
    </location>
</feature>
<dbReference type="SUPFAM" id="SSF48403">
    <property type="entry name" value="Ankyrin repeat"/>
    <property type="match status" value="1"/>
</dbReference>
<dbReference type="InterPro" id="IPR036770">
    <property type="entry name" value="Ankyrin_rpt-contain_sf"/>
</dbReference>
<evidence type="ECO:0000256" key="1">
    <source>
        <dbReference type="SAM" id="MobiDB-lite"/>
    </source>
</evidence>
<gene>
    <name evidence="2" type="ORF">M9Y10_033957</name>
</gene>
<dbReference type="PANTHER" id="PTHR24159:SF5">
    <property type="entry name" value="ANK_REP_REGION DOMAIN-CONTAINING PROTEIN"/>
    <property type="match status" value="1"/>
</dbReference>
<proteinExistence type="predicted"/>
<evidence type="ECO:0000313" key="2">
    <source>
        <dbReference type="EMBL" id="KAK8889211.1"/>
    </source>
</evidence>
<keyword evidence="3" id="KW-1185">Reference proteome</keyword>
<reference evidence="2 3" key="1">
    <citation type="submission" date="2024-04" db="EMBL/GenBank/DDBJ databases">
        <title>Tritrichomonas musculus Genome.</title>
        <authorList>
            <person name="Alves-Ferreira E."/>
            <person name="Grigg M."/>
            <person name="Lorenzi H."/>
            <person name="Galac M."/>
        </authorList>
    </citation>
    <scope>NUCLEOTIDE SEQUENCE [LARGE SCALE GENOMIC DNA]</scope>
    <source>
        <strain evidence="2 3">EAF2021</strain>
    </source>
</reference>
<feature type="compositionally biased region" description="Acidic residues" evidence="1">
    <location>
        <begin position="144"/>
        <end position="178"/>
    </location>
</feature>